<dbReference type="Gene3D" id="3.40.50.360">
    <property type="match status" value="1"/>
</dbReference>
<keyword evidence="7" id="KW-1185">Reference proteome</keyword>
<sequence>MVTIIYAHPWKGSFCQFLLDNITKRLTEKKKDYQVIDLHRDKFNPVLAEEELALYSTGNYIDPLVGKYQEMLKNSSQVIVIFPVWWMGMPAILKGFFDKVMLNGFAWYYNEQQKKLLPLLDIPKTTVVTTSEEATKFIIKEGDPVSDAIFHCMTAVGLKNSKWMNCDYVTQGGNEHRMAFINTVLNEV</sequence>
<dbReference type="RefSeq" id="WP_210814632.1">
    <property type="nucleotide sequence ID" value="NZ_JARRYG010000003.1"/>
</dbReference>
<evidence type="ECO:0000313" key="6">
    <source>
        <dbReference type="Proteomes" id="UP001156701"/>
    </source>
</evidence>
<protein>
    <submittedName>
        <fullName evidence="4">NAD(P)H-dependent oxidoreductase</fullName>
    </submittedName>
</protein>
<dbReference type="Proteomes" id="UP001176478">
    <property type="component" value="Unassembled WGS sequence"/>
</dbReference>
<dbReference type="GO" id="GO:0003955">
    <property type="term" value="F:NAD(P)H dehydrogenase (quinone) activity"/>
    <property type="evidence" value="ECO:0007669"/>
    <property type="project" value="TreeGrafter"/>
</dbReference>
<dbReference type="Proteomes" id="UP001156701">
    <property type="component" value="Unassembled WGS sequence"/>
</dbReference>
<dbReference type="InterPro" id="IPR029039">
    <property type="entry name" value="Flavoprotein-like_sf"/>
</dbReference>
<dbReference type="Pfam" id="PF02525">
    <property type="entry name" value="Flavodoxin_2"/>
    <property type="match status" value="1"/>
</dbReference>
<dbReference type="GO" id="GO:0005829">
    <property type="term" value="C:cytosol"/>
    <property type="evidence" value="ECO:0007669"/>
    <property type="project" value="TreeGrafter"/>
</dbReference>
<dbReference type="SUPFAM" id="SSF52218">
    <property type="entry name" value="Flavoproteins"/>
    <property type="match status" value="1"/>
</dbReference>
<dbReference type="EMBL" id="JAUQTG010000002">
    <property type="protein sequence ID" value="MDO7855660.1"/>
    <property type="molecule type" value="Genomic_DNA"/>
</dbReference>
<name>A0AA42FHX2_9GAMM</name>
<dbReference type="AlphaFoldDB" id="A0AA42FHX2"/>
<gene>
    <name evidence="4" type="ORF">P7V44_03995</name>
    <name evidence="5" type="ORF">Q5E86_04600</name>
</gene>
<proteinExistence type="inferred from homology"/>
<dbReference type="InterPro" id="IPR051545">
    <property type="entry name" value="NAD(P)H_dehydrogenase_qn"/>
</dbReference>
<dbReference type="PANTHER" id="PTHR10204">
    <property type="entry name" value="NAD P H OXIDOREDUCTASE-RELATED"/>
    <property type="match status" value="1"/>
</dbReference>
<comment type="similarity">
    <text evidence="1">Belongs to the NAD(P)H dehydrogenase (quinone) family.</text>
</comment>
<accession>A0AA42FHX2</accession>
<comment type="caution">
    <text evidence="4">The sequence shown here is derived from an EMBL/GenBank/DDBJ whole genome shotgun (WGS) entry which is preliminary data.</text>
</comment>
<evidence type="ECO:0000313" key="7">
    <source>
        <dbReference type="Proteomes" id="UP001176478"/>
    </source>
</evidence>
<keyword evidence="2" id="KW-0560">Oxidoreductase</keyword>
<organism evidence="4 6">
    <name type="scientific">Providencia huashanensis</name>
    <dbReference type="NCBI Taxonomy" id="3037798"/>
    <lineage>
        <taxon>Bacteria</taxon>
        <taxon>Pseudomonadati</taxon>
        <taxon>Pseudomonadota</taxon>
        <taxon>Gammaproteobacteria</taxon>
        <taxon>Enterobacterales</taxon>
        <taxon>Morganellaceae</taxon>
        <taxon>Providencia</taxon>
    </lineage>
</organism>
<dbReference type="InterPro" id="IPR003680">
    <property type="entry name" value="Flavodoxin_fold"/>
</dbReference>
<evidence type="ECO:0000313" key="5">
    <source>
        <dbReference type="EMBL" id="MDO7855660.1"/>
    </source>
</evidence>
<evidence type="ECO:0000313" key="4">
    <source>
        <dbReference type="EMBL" id="MDG4695401.1"/>
    </source>
</evidence>
<dbReference type="EMBL" id="JARRYG010000003">
    <property type="protein sequence ID" value="MDG4695401.1"/>
    <property type="molecule type" value="Genomic_DNA"/>
</dbReference>
<dbReference type="PANTHER" id="PTHR10204:SF34">
    <property type="entry name" value="NAD(P)H DEHYDROGENASE [QUINONE] 1 ISOFORM 1"/>
    <property type="match status" value="1"/>
</dbReference>
<reference evidence="4" key="1">
    <citation type="submission" date="2023-03" db="EMBL/GenBank/DDBJ databases">
        <title>a new species belonging to Providencia genus.</title>
        <authorList>
            <person name="Yang W."/>
            <person name="Hu F."/>
            <person name="Shen S."/>
            <person name="Ding L."/>
            <person name="Yin D."/>
        </authorList>
    </citation>
    <scope>NUCLEOTIDE SEQUENCE</scope>
    <source>
        <strain evidence="4">CRE-3FA-0001</strain>
    </source>
</reference>
<evidence type="ECO:0000256" key="1">
    <source>
        <dbReference type="ARBA" id="ARBA00006252"/>
    </source>
</evidence>
<reference evidence="5" key="2">
    <citation type="submission" date="2023-07" db="EMBL/GenBank/DDBJ databases">
        <authorList>
            <person name="Yang W."/>
            <person name="Chen J."/>
            <person name="Ji P."/>
            <person name="Hu F."/>
        </authorList>
    </citation>
    <scope>NUCLEOTIDE SEQUENCE</scope>
    <source>
        <strain evidence="5">CRE-138-0111</strain>
    </source>
</reference>
<evidence type="ECO:0000259" key="3">
    <source>
        <dbReference type="Pfam" id="PF02525"/>
    </source>
</evidence>
<feature type="domain" description="Flavodoxin-like fold" evidence="3">
    <location>
        <begin position="2"/>
        <end position="139"/>
    </location>
</feature>
<reference evidence="5" key="3">
    <citation type="journal article" date="2024" name="Int. J. Antimicrob. Agents">
        <title>Identification of a novel Providencia species showing multi-drug-resistant in three patients with hospital-acquired infection.</title>
        <authorList>
            <person name="Yang W."/>
            <person name="Chen J."/>
            <person name="Yang F."/>
            <person name="Ji P."/>
            <person name="Shen S."/>
            <person name="Yin D."/>
            <person name="Hu F."/>
        </authorList>
    </citation>
    <scope>NUCLEOTIDE SEQUENCE</scope>
    <source>
        <strain evidence="5">CRE-138-0111</strain>
    </source>
</reference>
<evidence type="ECO:0000256" key="2">
    <source>
        <dbReference type="ARBA" id="ARBA00023002"/>
    </source>
</evidence>